<comment type="caution">
    <text evidence="1">The sequence shown here is derived from an EMBL/GenBank/DDBJ whole genome shotgun (WGS) entry which is preliminary data.</text>
</comment>
<evidence type="ECO:0000313" key="1">
    <source>
        <dbReference type="EMBL" id="KRR18665.1"/>
    </source>
</evidence>
<proteinExistence type="predicted"/>
<name>A0A0R3MEW7_9BRAD</name>
<accession>A0A0R3MEW7</accession>
<dbReference type="EMBL" id="LLYA01000192">
    <property type="protein sequence ID" value="KRR18665.1"/>
    <property type="molecule type" value="Genomic_DNA"/>
</dbReference>
<reference evidence="1 2" key="1">
    <citation type="submission" date="2014-03" db="EMBL/GenBank/DDBJ databases">
        <title>Bradyrhizobium valentinum sp. nov., isolated from effective nodules of Lupinus mariae-josephae, a lupine endemic of basic-lime soils in Eastern Spain.</title>
        <authorList>
            <person name="Duran D."/>
            <person name="Rey L."/>
            <person name="Navarro A."/>
            <person name="Busquets A."/>
            <person name="Imperial J."/>
            <person name="Ruiz-Argueso T."/>
        </authorList>
    </citation>
    <scope>NUCLEOTIDE SEQUENCE [LARGE SCALE GENOMIC DNA]</scope>
    <source>
        <strain evidence="1 2">Ro19</strain>
    </source>
</reference>
<organism evidence="1 2">
    <name type="scientific">Bradyrhizobium retamae</name>
    <dbReference type="NCBI Taxonomy" id="1300035"/>
    <lineage>
        <taxon>Bacteria</taxon>
        <taxon>Pseudomonadati</taxon>
        <taxon>Pseudomonadota</taxon>
        <taxon>Alphaproteobacteria</taxon>
        <taxon>Hyphomicrobiales</taxon>
        <taxon>Nitrobacteraceae</taxon>
        <taxon>Bradyrhizobium</taxon>
    </lineage>
</organism>
<gene>
    <name evidence="1" type="ORF">CQ13_09355</name>
</gene>
<protein>
    <submittedName>
        <fullName evidence="1">Uncharacterized protein</fullName>
    </submittedName>
</protein>
<dbReference type="AlphaFoldDB" id="A0A0R3MEW7"/>
<evidence type="ECO:0000313" key="2">
    <source>
        <dbReference type="Proteomes" id="UP000052023"/>
    </source>
</evidence>
<keyword evidence="2" id="KW-1185">Reference proteome</keyword>
<dbReference type="Proteomes" id="UP000052023">
    <property type="component" value="Unassembled WGS sequence"/>
</dbReference>
<sequence>MLIPPYQLGTQVEFVLGQPESVGRLAPSGELIHSQVGYDPSHQRRFDKWHERIALNYQSAPKVLFHVFSEAHTVVYELIIAGPRSERKTQ</sequence>